<dbReference type="AlphaFoldDB" id="A0A158A052"/>
<organism evidence="1 2">
    <name type="scientific">Caballeronia temeraria</name>
    <dbReference type="NCBI Taxonomy" id="1777137"/>
    <lineage>
        <taxon>Bacteria</taxon>
        <taxon>Pseudomonadati</taxon>
        <taxon>Pseudomonadota</taxon>
        <taxon>Betaproteobacteria</taxon>
        <taxon>Burkholderiales</taxon>
        <taxon>Burkholderiaceae</taxon>
        <taxon>Caballeronia</taxon>
    </lineage>
</organism>
<name>A0A158A052_9BURK</name>
<gene>
    <name evidence="1" type="ORF">AWB76_01515</name>
</gene>
<sequence>MRIILQIHELSCFETAYLHCHPHLWPHRHDVLPYASELGRSAKNGSDDFHYTFFDTMIDPESGFYLSEDYAFCRRVAALGVRPVIDTRSNLAHQGGMKFEGNFGRWFDSQRAASR</sequence>
<accession>A0A158A052</accession>
<evidence type="ECO:0000313" key="1">
    <source>
        <dbReference type="EMBL" id="SAK51192.1"/>
    </source>
</evidence>
<reference evidence="2" key="1">
    <citation type="submission" date="2016-01" db="EMBL/GenBank/DDBJ databases">
        <authorList>
            <person name="Peeters Charlotte."/>
        </authorList>
    </citation>
    <scope>NUCLEOTIDE SEQUENCE [LARGE SCALE GENOMIC DNA]</scope>
</reference>
<dbReference type="EMBL" id="FCOI02000004">
    <property type="protein sequence ID" value="SAK51192.1"/>
    <property type="molecule type" value="Genomic_DNA"/>
</dbReference>
<proteinExistence type="predicted"/>
<dbReference type="Proteomes" id="UP000054624">
    <property type="component" value="Unassembled WGS sequence"/>
</dbReference>
<dbReference type="STRING" id="1777137.AWB76_01515"/>
<protein>
    <submittedName>
        <fullName evidence="1">Uncharacterized protein</fullName>
    </submittedName>
</protein>
<keyword evidence="2" id="KW-1185">Reference proteome</keyword>
<evidence type="ECO:0000313" key="2">
    <source>
        <dbReference type="Proteomes" id="UP000054624"/>
    </source>
</evidence>